<feature type="compositionally biased region" description="Basic residues" evidence="1">
    <location>
        <begin position="1"/>
        <end position="14"/>
    </location>
</feature>
<evidence type="ECO:0008006" key="5">
    <source>
        <dbReference type="Google" id="ProtNLM"/>
    </source>
</evidence>
<keyword evidence="2" id="KW-1133">Transmembrane helix</keyword>
<evidence type="ECO:0000313" key="3">
    <source>
        <dbReference type="EMBL" id="GAA3765308.1"/>
    </source>
</evidence>
<evidence type="ECO:0000313" key="4">
    <source>
        <dbReference type="Proteomes" id="UP001500908"/>
    </source>
</evidence>
<gene>
    <name evidence="3" type="ORF">GCM10022402_48250</name>
</gene>
<evidence type="ECO:0000256" key="1">
    <source>
        <dbReference type="SAM" id="MobiDB-lite"/>
    </source>
</evidence>
<proteinExistence type="predicted"/>
<evidence type="ECO:0000256" key="2">
    <source>
        <dbReference type="SAM" id="Phobius"/>
    </source>
</evidence>
<protein>
    <recommendedName>
        <fullName evidence="5">Major facilitator superfamily (MFS) profile domain-containing protein</fullName>
    </recommendedName>
</protein>
<feature type="region of interest" description="Disordered" evidence="1">
    <location>
        <begin position="1"/>
        <end position="21"/>
    </location>
</feature>
<keyword evidence="2" id="KW-0472">Membrane</keyword>
<feature type="transmembrane region" description="Helical" evidence="2">
    <location>
        <begin position="120"/>
        <end position="140"/>
    </location>
</feature>
<feature type="transmembrane region" description="Helical" evidence="2">
    <location>
        <begin position="43"/>
        <end position="66"/>
    </location>
</feature>
<organism evidence="3 4">
    <name type="scientific">Salinactinospora qingdaonensis</name>
    <dbReference type="NCBI Taxonomy" id="702744"/>
    <lineage>
        <taxon>Bacteria</taxon>
        <taxon>Bacillati</taxon>
        <taxon>Actinomycetota</taxon>
        <taxon>Actinomycetes</taxon>
        <taxon>Streptosporangiales</taxon>
        <taxon>Nocardiopsidaceae</taxon>
        <taxon>Salinactinospora</taxon>
    </lineage>
</organism>
<dbReference type="Proteomes" id="UP001500908">
    <property type="component" value="Unassembled WGS sequence"/>
</dbReference>
<dbReference type="EMBL" id="BAABDD010000046">
    <property type="protein sequence ID" value="GAA3765308.1"/>
    <property type="molecule type" value="Genomic_DNA"/>
</dbReference>
<sequence>MSPKKKKKTARAHGRAAPATPIPQVRPVSRTPVVLDAPRRWPVVAWVVLASVWLLGSALFALLYLAEGLALVSAAATGSAGQQARQTTATYLAALVGCAVVVPLAGAVVGLWLRRWVAAGLFAAAVAFSALLLLSLASPLDILTAIGRAFA</sequence>
<comment type="caution">
    <text evidence="3">The sequence shown here is derived from an EMBL/GenBank/DDBJ whole genome shotgun (WGS) entry which is preliminary data.</text>
</comment>
<name>A0ABP7GGP0_9ACTN</name>
<feature type="transmembrane region" description="Helical" evidence="2">
    <location>
        <begin position="91"/>
        <end position="113"/>
    </location>
</feature>
<keyword evidence="2" id="KW-0812">Transmembrane</keyword>
<accession>A0ABP7GGP0</accession>
<dbReference type="RefSeq" id="WP_344977040.1">
    <property type="nucleotide sequence ID" value="NZ_BAABDD010000046.1"/>
</dbReference>
<reference evidence="4" key="1">
    <citation type="journal article" date="2019" name="Int. J. Syst. Evol. Microbiol.">
        <title>The Global Catalogue of Microorganisms (GCM) 10K type strain sequencing project: providing services to taxonomists for standard genome sequencing and annotation.</title>
        <authorList>
            <consortium name="The Broad Institute Genomics Platform"/>
            <consortium name="The Broad Institute Genome Sequencing Center for Infectious Disease"/>
            <person name="Wu L."/>
            <person name="Ma J."/>
        </authorList>
    </citation>
    <scope>NUCLEOTIDE SEQUENCE [LARGE SCALE GENOMIC DNA]</scope>
    <source>
        <strain evidence="4">JCM 17137</strain>
    </source>
</reference>
<keyword evidence="4" id="KW-1185">Reference proteome</keyword>